<name>U7DBY1_9BACT</name>
<feature type="transmembrane region" description="Helical" evidence="7">
    <location>
        <begin position="192"/>
        <end position="209"/>
    </location>
</feature>
<feature type="domain" description="Cytochrome C biogenesis protein transmembrane" evidence="8">
    <location>
        <begin position="10"/>
        <end position="189"/>
    </location>
</feature>
<keyword evidence="6 7" id="KW-0472">Membrane</keyword>
<dbReference type="OrthoDB" id="9811352at2"/>
<evidence type="ECO:0000259" key="8">
    <source>
        <dbReference type="Pfam" id="PF02683"/>
    </source>
</evidence>
<dbReference type="InterPro" id="IPR003834">
    <property type="entry name" value="Cyt_c_assmbl_TM_dom"/>
</dbReference>
<protein>
    <submittedName>
        <fullName evidence="9">Cytochrome c-type biogenesis protein</fullName>
    </submittedName>
</protein>
<dbReference type="PANTHER" id="PTHR31272">
    <property type="entry name" value="CYTOCHROME C-TYPE BIOGENESIS PROTEIN HI_1454-RELATED"/>
    <property type="match status" value="1"/>
</dbReference>
<dbReference type="InterPro" id="IPR051790">
    <property type="entry name" value="Cytochrome_c-biogenesis_DsbD"/>
</dbReference>
<evidence type="ECO:0000313" key="9">
    <source>
        <dbReference type="EMBL" id="ERP31915.1"/>
    </source>
</evidence>
<evidence type="ECO:0000256" key="4">
    <source>
        <dbReference type="ARBA" id="ARBA00022748"/>
    </source>
</evidence>
<dbReference type="GO" id="GO:0017004">
    <property type="term" value="P:cytochrome complex assembly"/>
    <property type="evidence" value="ECO:0007669"/>
    <property type="project" value="UniProtKB-KW"/>
</dbReference>
<dbReference type="RefSeq" id="WP_022636616.1">
    <property type="nucleotide sequence ID" value="NZ_ASJR01000008.1"/>
</dbReference>
<feature type="transmembrane region" description="Helical" evidence="7">
    <location>
        <begin position="151"/>
        <end position="171"/>
    </location>
</feature>
<feature type="transmembrane region" description="Helical" evidence="7">
    <location>
        <begin position="47"/>
        <end position="71"/>
    </location>
</feature>
<keyword evidence="5 7" id="KW-1133">Transmembrane helix</keyword>
<organism evidence="9 10">
    <name type="scientific">Chitinivibrio alkaliphilus ACht1</name>
    <dbReference type="NCBI Taxonomy" id="1313304"/>
    <lineage>
        <taxon>Bacteria</taxon>
        <taxon>Pseudomonadati</taxon>
        <taxon>Fibrobacterota</taxon>
        <taxon>Chitinivibrionia</taxon>
        <taxon>Chitinivibrionales</taxon>
        <taxon>Chitinivibrionaceae</taxon>
        <taxon>Chitinivibrio</taxon>
    </lineage>
</organism>
<accession>U7DBY1</accession>
<comment type="caution">
    <text evidence="9">The sequence shown here is derived from an EMBL/GenBank/DDBJ whole genome shotgun (WGS) entry which is preliminary data.</text>
</comment>
<dbReference type="EMBL" id="ASJR01000008">
    <property type="protein sequence ID" value="ERP31915.1"/>
    <property type="molecule type" value="Genomic_DNA"/>
</dbReference>
<evidence type="ECO:0000256" key="1">
    <source>
        <dbReference type="ARBA" id="ARBA00004141"/>
    </source>
</evidence>
<feature type="transmembrane region" description="Helical" evidence="7">
    <location>
        <begin position="6"/>
        <end position="35"/>
    </location>
</feature>
<comment type="subcellular location">
    <subcellularLocation>
        <location evidence="1">Membrane</location>
        <topology evidence="1">Multi-pass membrane protein</topology>
    </subcellularLocation>
</comment>
<comment type="similarity">
    <text evidence="2">Belongs to the DsbD family.</text>
</comment>
<keyword evidence="10" id="KW-1185">Reference proteome</keyword>
<dbReference type="STRING" id="1313304.CALK_1132"/>
<evidence type="ECO:0000313" key="10">
    <source>
        <dbReference type="Proteomes" id="UP000017148"/>
    </source>
</evidence>
<evidence type="ECO:0000256" key="5">
    <source>
        <dbReference type="ARBA" id="ARBA00022989"/>
    </source>
</evidence>
<keyword evidence="3 7" id="KW-0812">Transmembrane</keyword>
<gene>
    <name evidence="9" type="ORF">CALK_1132</name>
</gene>
<dbReference type="eggNOG" id="COG0785">
    <property type="taxonomic scope" value="Bacteria"/>
</dbReference>
<reference evidence="9 10" key="1">
    <citation type="journal article" date="2013" name="Environ. Microbiol.">
        <title>Genome analysis of Chitinivibrio alkaliphilus gen. nov., sp. nov., a novel extremely haloalkaliphilic anaerobic chitinolytic bacterium from the candidate phylum Termite Group 3.</title>
        <authorList>
            <person name="Sorokin D.Y."/>
            <person name="Gumerov V.M."/>
            <person name="Rakitin A.L."/>
            <person name="Beletsky A.V."/>
            <person name="Damste J.S."/>
            <person name="Muyzer G."/>
            <person name="Mardanov A.V."/>
            <person name="Ravin N.V."/>
        </authorList>
    </citation>
    <scope>NUCLEOTIDE SEQUENCE [LARGE SCALE GENOMIC DNA]</scope>
    <source>
        <strain evidence="9 10">ACht1</strain>
    </source>
</reference>
<evidence type="ECO:0000256" key="2">
    <source>
        <dbReference type="ARBA" id="ARBA00006143"/>
    </source>
</evidence>
<sequence>MTPLDISLVSILLVFFAGVASVASPCVFPLLPIIMTGTEQDSKYRPLLIVLGITLSFVLMGVITSAFSSLILGRMRYIEIGAGILIIIFGALLAANINLFKHITILQKIPTPKGGGISGFFLGVTLGIVWIPCIGPMLSGVLAMVATEGTMAAGILLLFIYSFGLAIPLLLAGYATQVFRKKVGAFQQRGTIIRIISALILIGFGVYIAL</sequence>
<dbReference type="Proteomes" id="UP000017148">
    <property type="component" value="Unassembled WGS sequence"/>
</dbReference>
<feature type="transmembrane region" description="Helical" evidence="7">
    <location>
        <begin position="120"/>
        <end position="145"/>
    </location>
</feature>
<dbReference type="PANTHER" id="PTHR31272:SF9">
    <property type="entry name" value="BLL1027 PROTEIN"/>
    <property type="match status" value="1"/>
</dbReference>
<evidence type="ECO:0000256" key="3">
    <source>
        <dbReference type="ARBA" id="ARBA00022692"/>
    </source>
</evidence>
<proteinExistence type="inferred from homology"/>
<dbReference type="AlphaFoldDB" id="U7DBY1"/>
<keyword evidence="4" id="KW-0201">Cytochrome c-type biogenesis</keyword>
<dbReference type="GO" id="GO:0016020">
    <property type="term" value="C:membrane"/>
    <property type="evidence" value="ECO:0007669"/>
    <property type="project" value="UniProtKB-SubCell"/>
</dbReference>
<dbReference type="Pfam" id="PF02683">
    <property type="entry name" value="DsbD_TM"/>
    <property type="match status" value="1"/>
</dbReference>
<evidence type="ECO:0000256" key="7">
    <source>
        <dbReference type="SAM" id="Phobius"/>
    </source>
</evidence>
<feature type="transmembrane region" description="Helical" evidence="7">
    <location>
        <begin position="77"/>
        <end position="99"/>
    </location>
</feature>
<evidence type="ECO:0000256" key="6">
    <source>
        <dbReference type="ARBA" id="ARBA00023136"/>
    </source>
</evidence>